<evidence type="ECO:0000256" key="3">
    <source>
        <dbReference type="ARBA" id="ARBA00023034"/>
    </source>
</evidence>
<evidence type="ECO:0000313" key="8">
    <source>
        <dbReference type="Proteomes" id="UP000694888"/>
    </source>
</evidence>
<dbReference type="GeneID" id="101864513"/>
<dbReference type="InterPro" id="IPR022233">
    <property type="entry name" value="TRAPPC10/Trs130_C"/>
</dbReference>
<dbReference type="Pfam" id="PF12584">
    <property type="entry name" value="TRAPPC10"/>
    <property type="match status" value="1"/>
</dbReference>
<evidence type="ECO:0000256" key="2">
    <source>
        <dbReference type="ARBA" id="ARBA00022448"/>
    </source>
</evidence>
<keyword evidence="3" id="KW-0333">Golgi apparatus</keyword>
<name>A0ABM0JGT1_APLCA</name>
<evidence type="ECO:0000259" key="7">
    <source>
        <dbReference type="Pfam" id="PF23604"/>
    </source>
</evidence>
<reference evidence="9" key="1">
    <citation type="submission" date="2025-08" db="UniProtKB">
        <authorList>
            <consortium name="RefSeq"/>
        </authorList>
    </citation>
    <scope>IDENTIFICATION</scope>
</reference>
<dbReference type="PANTHER" id="PTHR13251">
    <property type="entry name" value="EPILEPSY HOLOPROSENCEPHALY CANDIDATE 1/TMEM1"/>
    <property type="match status" value="1"/>
</dbReference>
<dbReference type="PANTHER" id="PTHR13251:SF3">
    <property type="entry name" value="TRAFFICKING PROTEIN PARTICLE COMPLEX SUBUNIT 10"/>
    <property type="match status" value="1"/>
</dbReference>
<proteinExistence type="predicted"/>
<dbReference type="InterPro" id="IPR045126">
    <property type="entry name" value="TRAPPC10/Trs130"/>
</dbReference>
<feature type="domain" description="TRAPPC10/Trs130 C-terminal" evidence="5">
    <location>
        <begin position="1049"/>
        <end position="1176"/>
    </location>
</feature>
<dbReference type="InterPro" id="IPR056913">
    <property type="entry name" value="TRAPPC10/Trs130_N"/>
</dbReference>
<feature type="region of interest" description="Disordered" evidence="4">
    <location>
        <begin position="1118"/>
        <end position="1142"/>
    </location>
</feature>
<evidence type="ECO:0000313" key="9">
    <source>
        <dbReference type="RefSeq" id="XP_005093343.1"/>
    </source>
</evidence>
<dbReference type="Pfam" id="PF23604">
    <property type="entry name" value="Ig_TRAPPC10"/>
    <property type="match status" value="1"/>
</dbReference>
<evidence type="ECO:0000256" key="1">
    <source>
        <dbReference type="ARBA" id="ARBA00004555"/>
    </source>
</evidence>
<feature type="domain" description="TRAPPC10 Ig-like" evidence="7">
    <location>
        <begin position="791"/>
        <end position="875"/>
    </location>
</feature>
<dbReference type="InterPro" id="IPR056917">
    <property type="entry name" value="Ig_TRAPPC10"/>
</dbReference>
<protein>
    <submittedName>
        <fullName evidence="9">Trafficking protein particle complex subunit 10</fullName>
    </submittedName>
</protein>
<evidence type="ECO:0000256" key="4">
    <source>
        <dbReference type="SAM" id="MobiDB-lite"/>
    </source>
</evidence>
<keyword evidence="2" id="KW-0813">Transport</keyword>
<keyword evidence="8" id="KW-1185">Reference proteome</keyword>
<dbReference type="Pfam" id="PF23036">
    <property type="entry name" value="TRAPPC10_1st"/>
    <property type="match status" value="1"/>
</dbReference>
<comment type="subcellular location">
    <subcellularLocation>
        <location evidence="1">Golgi apparatus</location>
    </subcellularLocation>
</comment>
<dbReference type="RefSeq" id="XP_005093343.1">
    <property type="nucleotide sequence ID" value="XM_005093286.3"/>
</dbReference>
<accession>A0ABM0JGT1</accession>
<evidence type="ECO:0000259" key="5">
    <source>
        <dbReference type="Pfam" id="PF12584"/>
    </source>
</evidence>
<evidence type="ECO:0000259" key="6">
    <source>
        <dbReference type="Pfam" id="PF23036"/>
    </source>
</evidence>
<feature type="domain" description="TRAPPC10/Trs130 N-terminal" evidence="6">
    <location>
        <begin position="1"/>
        <end position="313"/>
    </location>
</feature>
<feature type="region of interest" description="Disordered" evidence="4">
    <location>
        <begin position="624"/>
        <end position="666"/>
    </location>
</feature>
<organism evidence="8 9">
    <name type="scientific">Aplysia californica</name>
    <name type="common">California sea hare</name>
    <dbReference type="NCBI Taxonomy" id="6500"/>
    <lineage>
        <taxon>Eukaryota</taxon>
        <taxon>Metazoa</taxon>
        <taxon>Spiralia</taxon>
        <taxon>Lophotrochozoa</taxon>
        <taxon>Mollusca</taxon>
        <taxon>Gastropoda</taxon>
        <taxon>Heterobranchia</taxon>
        <taxon>Euthyneura</taxon>
        <taxon>Tectipleura</taxon>
        <taxon>Aplysiida</taxon>
        <taxon>Aplysioidea</taxon>
        <taxon>Aplysiidae</taxon>
        <taxon>Aplysia</taxon>
    </lineage>
</organism>
<dbReference type="Proteomes" id="UP000694888">
    <property type="component" value="Unplaced"/>
</dbReference>
<sequence length="1191" mass="133908">MNEAKPIVTCHGNQSLFSSLHTAVSQGLPKESCEWRRSYGRAPRSVNLEASFVPYDADILPDEEEKTLVSRPYFHIFWTDCDLESYKQSVKDEIAEWQNALKARNIPDWLIVVVISDENKVKAKLLPRASVIDKVKSDFCGKYPERCIVLVEPTKLDSKSSESWLHLFQRLRSLLLQAFNRHLHKYEESMRSRREKRNEPGWNYFSYFIVQEELAFMLEMLGLKEDALIQYDELDAMFDQFVENFANGDTVKWLTPLMEPCSSWAGVSLAKSLDLDLREEVKQNNAALLPFRNYLFSRQAALLFQMGRAWEVASRALSYLYHTVVEMKALEVQIPDGALSCWVFLSCLEVLNACELHHGTQLDEKFALCTANLWDFAHKKLRELGHLCSLMPGLVPTSDQLSLVVDLVSGMGITAETLSPSDKKPVDKLRASLSSPESFKRHYLEMCEQAMGTYKYIGRYRSARMIGLELAEFYMKIKEPAKAENFLLESICMHQQEGWHYLADGTMVKLAKCQELLKEPNKYLKTCCHIACSPHITMAEKEKYFEETVKTLDSVSSDERVEMRASQVIFMESLELQPEQASLNEELSLRVCVVSNFPRPISMDSLKVSIVACSENEAVMFDQRQLQQKQTRKQQAEDSQPPPAAPQKHHRRQPSATHITLDKMANFSPATKQLPDTIAFQKTYERRQGRLIATGLGCEHARELLKRTDSATSTGSSTKNVVRDDYSLCFLTENVLLEPGRNNLTFAAKIAAQGVYRLNQMCLSVKSLDLLKPLSDFATVFRVDSIPSTFTVTPKHTDKFIAGIEQEAVLKFTCGSHGLTEASALSVTTTPYFSITSSEEGGDGDKGIMVGSVGAYESLEIPVNVCMNLKFDALETQMSRMSVMVEALQQTLEQEVTFVHPFNIVHKVYTAGKQKYFQIVVHGTTATCFTLSQPKLDTPDCRDVELQLMNKPGQLLLVNEHQSSSLLWLMSSNVPVLPALDLSFSCCYASQVDLSPQARQADYSCSIHDFQTQYILSYAVSSIEEDKACMTGETAIMDITIKQLIDLDLTEGTKLAYSVKANGSVWAIGGKTTGVFTMKEGKHHTVLDVVPMQAGLLYFPLVTLHKYVDRMEEQSLADIDGCDSDSDSAPLQSQKLRSESQVSSVSSTSSAQFASCLVEFSPGQVYNESRSRQIHVSPCRTTGDIDVSLIQ</sequence>
<gene>
    <name evidence="9" type="primary">LOC101864513</name>
</gene>